<evidence type="ECO:0000313" key="2">
    <source>
        <dbReference type="Proteomes" id="UP001156882"/>
    </source>
</evidence>
<reference evidence="2" key="1">
    <citation type="journal article" date="2019" name="Int. J. Syst. Evol. Microbiol.">
        <title>The Global Catalogue of Microorganisms (GCM) 10K type strain sequencing project: providing services to taxonomists for standard genome sequencing and annotation.</title>
        <authorList>
            <consortium name="The Broad Institute Genomics Platform"/>
            <consortium name="The Broad Institute Genome Sequencing Center for Infectious Disease"/>
            <person name="Wu L."/>
            <person name="Ma J."/>
        </authorList>
    </citation>
    <scope>NUCLEOTIDE SEQUENCE [LARGE SCALE GENOMIC DNA]</scope>
    <source>
        <strain evidence="2">NBRC 101365</strain>
    </source>
</reference>
<comment type="caution">
    <text evidence="1">The sequence shown here is derived from an EMBL/GenBank/DDBJ whole genome shotgun (WGS) entry which is preliminary data.</text>
</comment>
<proteinExistence type="predicted"/>
<dbReference type="Proteomes" id="UP001156882">
    <property type="component" value="Unassembled WGS sequence"/>
</dbReference>
<dbReference type="EMBL" id="BSPC01000028">
    <property type="protein sequence ID" value="GLS20275.1"/>
    <property type="molecule type" value="Genomic_DNA"/>
</dbReference>
<name>A0ABQ6CN02_9HYPH</name>
<protein>
    <submittedName>
        <fullName evidence="1">Uncharacterized protein</fullName>
    </submittedName>
</protein>
<keyword evidence="2" id="KW-1185">Reference proteome</keyword>
<gene>
    <name evidence="1" type="ORF">GCM10007874_32920</name>
</gene>
<sequence>MDDRGTHRWSADLPEIFAPDAVPSSVQLERFCAVVLEDVTLQDGLAAIEDLEVFIALVLEMAEARGSRFTASDIRAAMQTTHRVFCARLLVS</sequence>
<accession>A0ABQ6CN02</accession>
<evidence type="ECO:0000313" key="1">
    <source>
        <dbReference type="EMBL" id="GLS20275.1"/>
    </source>
</evidence>
<dbReference type="RefSeq" id="WP_284313370.1">
    <property type="nucleotide sequence ID" value="NZ_BSPC01000028.1"/>
</dbReference>
<organism evidence="1 2">
    <name type="scientific">Labrys miyagiensis</name>
    <dbReference type="NCBI Taxonomy" id="346912"/>
    <lineage>
        <taxon>Bacteria</taxon>
        <taxon>Pseudomonadati</taxon>
        <taxon>Pseudomonadota</taxon>
        <taxon>Alphaproteobacteria</taxon>
        <taxon>Hyphomicrobiales</taxon>
        <taxon>Xanthobacteraceae</taxon>
        <taxon>Labrys</taxon>
    </lineage>
</organism>